<dbReference type="PANTHER" id="PTHR43384">
    <property type="entry name" value="SEPTUM SITE-DETERMINING PROTEIN MIND HOMOLOG, CHLOROPLASTIC-RELATED"/>
    <property type="match status" value="1"/>
</dbReference>
<evidence type="ECO:0000256" key="1">
    <source>
        <dbReference type="ARBA" id="ARBA00022741"/>
    </source>
</evidence>
<feature type="compositionally biased region" description="Polar residues" evidence="3">
    <location>
        <begin position="1"/>
        <end position="15"/>
    </location>
</feature>
<feature type="domain" description="CobQ/CobB/MinD/ParA nucleotide binding" evidence="4">
    <location>
        <begin position="30"/>
        <end position="246"/>
    </location>
</feature>
<protein>
    <submittedName>
        <fullName evidence="5">MinD/ParA family protein</fullName>
    </submittedName>
</protein>
<sequence length="295" mass="32162">MSDQAQSLRQMASQHEQSRPPRRNGQAKIVTVSSGKGGVGKSNFTLNFALALQSLGKRVLVFDADIGMANIDILMGTSSRYNLAHVLRREKTIAEIVQNGAGSLPYIPGGSGVSELFSLSEQDLECFAEQVEELAAEMDYVFFDTGAGLSKENLKFITSADECLVITTPEPTSITDAYALIKVVNGVQQDTVFKIIVNRADNDNEALQVANKISLVAHRFLGLNIPLLGHIRDDQHVMQAVKKQVPFSLAYPGCPASKDILRLAHRFALMPVAAETGTLAGIKGFMQKWLRRSTK</sequence>
<feature type="region of interest" description="Disordered" evidence="3">
    <location>
        <begin position="1"/>
        <end position="27"/>
    </location>
</feature>
<keyword evidence="2" id="KW-0067">ATP-binding</keyword>
<evidence type="ECO:0000259" key="4">
    <source>
        <dbReference type="Pfam" id="PF01656"/>
    </source>
</evidence>
<dbReference type="RefSeq" id="WP_305755121.1">
    <property type="nucleotide sequence ID" value="NZ_JAPCKK010000016.1"/>
</dbReference>
<dbReference type="InterPro" id="IPR027417">
    <property type="entry name" value="P-loop_NTPase"/>
</dbReference>
<dbReference type="InterPro" id="IPR002586">
    <property type="entry name" value="CobQ/CobB/MinD/ParA_Nub-bd_dom"/>
</dbReference>
<dbReference type="InterPro" id="IPR050625">
    <property type="entry name" value="ParA/MinD_ATPase"/>
</dbReference>
<dbReference type="InterPro" id="IPR033875">
    <property type="entry name" value="FlhG"/>
</dbReference>
<reference evidence="5 6" key="1">
    <citation type="submission" date="2022-10" db="EMBL/GenBank/DDBJ databases">
        <title>Paenibacillus description and whole genome data of maize root bacterial community.</title>
        <authorList>
            <person name="Marton D."/>
            <person name="Farkas M."/>
            <person name="Cserhati M."/>
        </authorList>
    </citation>
    <scope>NUCLEOTIDE SEQUENCE [LARGE SCALE GENOMIC DNA]</scope>
    <source>
        <strain evidence="5 6">P96</strain>
    </source>
</reference>
<proteinExistence type="predicted"/>
<evidence type="ECO:0000256" key="2">
    <source>
        <dbReference type="ARBA" id="ARBA00022840"/>
    </source>
</evidence>
<name>A0ABT9FS86_9BACL</name>
<dbReference type="SUPFAM" id="SSF52540">
    <property type="entry name" value="P-loop containing nucleoside triphosphate hydrolases"/>
    <property type="match status" value="1"/>
</dbReference>
<dbReference type="Pfam" id="PF01656">
    <property type="entry name" value="CbiA"/>
    <property type="match status" value="1"/>
</dbReference>
<dbReference type="InterPro" id="IPR025501">
    <property type="entry name" value="MinD_FleN"/>
</dbReference>
<evidence type="ECO:0000313" key="6">
    <source>
        <dbReference type="Proteomes" id="UP001241848"/>
    </source>
</evidence>
<evidence type="ECO:0000256" key="3">
    <source>
        <dbReference type="SAM" id="MobiDB-lite"/>
    </source>
</evidence>
<comment type="caution">
    <text evidence="5">The sequence shown here is derived from an EMBL/GenBank/DDBJ whole genome shotgun (WGS) entry which is preliminary data.</text>
</comment>
<dbReference type="PIRSF" id="PIRSF003092">
    <property type="entry name" value="MinD"/>
    <property type="match status" value="1"/>
</dbReference>
<accession>A0ABT9FS86</accession>
<keyword evidence="6" id="KW-1185">Reference proteome</keyword>
<dbReference type="Proteomes" id="UP001241848">
    <property type="component" value="Unassembled WGS sequence"/>
</dbReference>
<dbReference type="PANTHER" id="PTHR43384:SF4">
    <property type="entry name" value="CELLULOSE BIOSYNTHESIS PROTEIN BCSQ-RELATED"/>
    <property type="match status" value="1"/>
</dbReference>
<dbReference type="EMBL" id="JAPCKK010000016">
    <property type="protein sequence ID" value="MDP4097524.1"/>
    <property type="molecule type" value="Genomic_DNA"/>
</dbReference>
<gene>
    <name evidence="5" type="ORF">OIN60_12155</name>
</gene>
<keyword evidence="1" id="KW-0547">Nucleotide-binding</keyword>
<organism evidence="5 6">
    <name type="scientific">Paenibacillus zeirhizosphaerae</name>
    <dbReference type="NCBI Taxonomy" id="2987519"/>
    <lineage>
        <taxon>Bacteria</taxon>
        <taxon>Bacillati</taxon>
        <taxon>Bacillota</taxon>
        <taxon>Bacilli</taxon>
        <taxon>Bacillales</taxon>
        <taxon>Paenibacillaceae</taxon>
        <taxon>Paenibacillus</taxon>
    </lineage>
</organism>
<dbReference type="CDD" id="cd02038">
    <property type="entry name" value="FlhG-like"/>
    <property type="match status" value="1"/>
</dbReference>
<evidence type="ECO:0000313" key="5">
    <source>
        <dbReference type="EMBL" id="MDP4097524.1"/>
    </source>
</evidence>
<dbReference type="Gene3D" id="3.40.50.300">
    <property type="entry name" value="P-loop containing nucleotide triphosphate hydrolases"/>
    <property type="match status" value="1"/>
</dbReference>